<dbReference type="InterPro" id="IPR029154">
    <property type="entry name" value="HIBADH-like_NADP-bd"/>
</dbReference>
<evidence type="ECO:0000259" key="3">
    <source>
        <dbReference type="Pfam" id="PF03446"/>
    </source>
</evidence>
<organism evidence="5 6">
    <name type="scientific">Paralimibaculum aggregatum</name>
    <dbReference type="NCBI Taxonomy" id="3036245"/>
    <lineage>
        <taxon>Bacteria</taxon>
        <taxon>Pseudomonadati</taxon>
        <taxon>Pseudomonadota</taxon>
        <taxon>Alphaproteobacteria</taxon>
        <taxon>Rhodobacterales</taxon>
        <taxon>Paracoccaceae</taxon>
        <taxon>Paralimibaculum</taxon>
    </lineage>
</organism>
<dbReference type="Gene3D" id="1.10.1040.10">
    <property type="entry name" value="N-(1-d-carboxylethyl)-l-norvaline Dehydrogenase, domain 2"/>
    <property type="match status" value="1"/>
</dbReference>
<sequence length="287" mass="29926">MDRIGWIGLGSIGHAMAANIDAAGGTYIVADPVNAASAPEHATVTTDNAEVAREAETVFLSLPDGKVSLDVCQQIIDEPRSIVKRVANTSTTGIAEAEAAAELLAKAGIGYVDCPVSGGLVGARAKTLAIIVSGAEADVQAMSPLLGMLGKVMVVGDRPGQAQALKLLNNFLAGTALVATSEAVAFGVACGLDMATIIEVVNAASGRNTATMIKFPKDIITGKFQGGFGTDLFAKDLQLYAESVKRIETPNVVGQAVTDMWVTMRRDMPGSDSTRIYPYIQKMRPEN</sequence>
<dbReference type="Proteomes" id="UP001239909">
    <property type="component" value="Unassembled WGS sequence"/>
</dbReference>
<comment type="caution">
    <text evidence="5">The sequence shown here is derived from an EMBL/GenBank/DDBJ whole genome shotgun (WGS) entry which is preliminary data.</text>
</comment>
<proteinExistence type="predicted"/>
<evidence type="ECO:0000256" key="1">
    <source>
        <dbReference type="ARBA" id="ARBA00023002"/>
    </source>
</evidence>
<keyword evidence="2" id="KW-0520">NAD</keyword>
<dbReference type="InterPro" id="IPR006115">
    <property type="entry name" value="6PGDH_NADP-bd"/>
</dbReference>
<name>A0ABQ6LSW7_9RHOB</name>
<dbReference type="RefSeq" id="WP_285674431.1">
    <property type="nucleotide sequence ID" value="NZ_BSYI01000053.1"/>
</dbReference>
<dbReference type="SUPFAM" id="SSF51735">
    <property type="entry name" value="NAD(P)-binding Rossmann-fold domains"/>
    <property type="match status" value="1"/>
</dbReference>
<dbReference type="InterPro" id="IPR013328">
    <property type="entry name" value="6PGD_dom2"/>
</dbReference>
<dbReference type="Pfam" id="PF03446">
    <property type="entry name" value="NAD_binding_2"/>
    <property type="match status" value="1"/>
</dbReference>
<keyword evidence="6" id="KW-1185">Reference proteome</keyword>
<dbReference type="PANTHER" id="PTHR22981:SF7">
    <property type="entry name" value="3-HYDROXYISOBUTYRATE DEHYDROGENASE, MITOCHONDRIAL"/>
    <property type="match status" value="1"/>
</dbReference>
<dbReference type="PANTHER" id="PTHR22981">
    <property type="entry name" value="3-HYDROXYISOBUTYRATE DEHYDROGENASE-RELATED"/>
    <property type="match status" value="1"/>
</dbReference>
<dbReference type="PIRSF" id="PIRSF000103">
    <property type="entry name" value="HIBADH"/>
    <property type="match status" value="1"/>
</dbReference>
<protein>
    <submittedName>
        <fullName evidence="5">NAD(P)-dependent oxidoreductase</fullName>
    </submittedName>
</protein>
<gene>
    <name evidence="5" type="ORF">LNKW23_43870</name>
</gene>
<evidence type="ECO:0000313" key="5">
    <source>
        <dbReference type="EMBL" id="GMG85171.1"/>
    </source>
</evidence>
<dbReference type="EMBL" id="BSYI01000053">
    <property type="protein sequence ID" value="GMG85171.1"/>
    <property type="molecule type" value="Genomic_DNA"/>
</dbReference>
<accession>A0ABQ6LSW7</accession>
<feature type="domain" description="3-hydroxyisobutyrate dehydrogenase-like NAD-binding" evidence="4">
    <location>
        <begin position="160"/>
        <end position="277"/>
    </location>
</feature>
<feature type="domain" description="6-phosphogluconate dehydrogenase NADP-binding" evidence="3">
    <location>
        <begin position="3"/>
        <end position="155"/>
    </location>
</feature>
<dbReference type="InterPro" id="IPR008927">
    <property type="entry name" value="6-PGluconate_DH-like_C_sf"/>
</dbReference>
<evidence type="ECO:0000313" key="6">
    <source>
        <dbReference type="Proteomes" id="UP001239909"/>
    </source>
</evidence>
<dbReference type="InterPro" id="IPR036291">
    <property type="entry name" value="NAD(P)-bd_dom_sf"/>
</dbReference>
<dbReference type="Gene3D" id="3.40.50.720">
    <property type="entry name" value="NAD(P)-binding Rossmann-like Domain"/>
    <property type="match status" value="1"/>
</dbReference>
<dbReference type="Pfam" id="PF14833">
    <property type="entry name" value="NAD_binding_11"/>
    <property type="match status" value="1"/>
</dbReference>
<dbReference type="SUPFAM" id="SSF48179">
    <property type="entry name" value="6-phosphogluconate dehydrogenase C-terminal domain-like"/>
    <property type="match status" value="1"/>
</dbReference>
<keyword evidence="1" id="KW-0560">Oxidoreductase</keyword>
<evidence type="ECO:0000259" key="4">
    <source>
        <dbReference type="Pfam" id="PF14833"/>
    </source>
</evidence>
<evidence type="ECO:0000256" key="2">
    <source>
        <dbReference type="ARBA" id="ARBA00023027"/>
    </source>
</evidence>
<dbReference type="InterPro" id="IPR015815">
    <property type="entry name" value="HIBADH-related"/>
</dbReference>
<reference evidence="5 6" key="1">
    <citation type="submission" date="2023-04" db="EMBL/GenBank/DDBJ databases">
        <title>Marinoamorphus aggregata gen. nov., sp. Nov., isolate from tissue of brittle star Ophioplocus japonicus.</title>
        <authorList>
            <person name="Kawano K."/>
            <person name="Sawayama S."/>
            <person name="Nakagawa S."/>
        </authorList>
    </citation>
    <scope>NUCLEOTIDE SEQUENCE [LARGE SCALE GENOMIC DNA]</scope>
    <source>
        <strain evidence="5 6">NKW23</strain>
    </source>
</reference>